<evidence type="ECO:0000256" key="1">
    <source>
        <dbReference type="SAM" id="MobiDB-lite"/>
    </source>
</evidence>
<organism evidence="3 4">
    <name type="scientific">Allacma fusca</name>
    <dbReference type="NCBI Taxonomy" id="39272"/>
    <lineage>
        <taxon>Eukaryota</taxon>
        <taxon>Metazoa</taxon>
        <taxon>Ecdysozoa</taxon>
        <taxon>Arthropoda</taxon>
        <taxon>Hexapoda</taxon>
        <taxon>Collembola</taxon>
        <taxon>Symphypleona</taxon>
        <taxon>Sminthuridae</taxon>
        <taxon>Allacma</taxon>
    </lineage>
</organism>
<gene>
    <name evidence="3" type="ORF">AFUS01_LOCUS16799</name>
</gene>
<evidence type="ECO:0000256" key="2">
    <source>
        <dbReference type="SAM" id="Phobius"/>
    </source>
</evidence>
<dbReference type="AlphaFoldDB" id="A0A8J2P8N2"/>
<keyword evidence="4" id="KW-1185">Reference proteome</keyword>
<feature type="non-terminal residue" evidence="3">
    <location>
        <position position="1"/>
    </location>
</feature>
<evidence type="ECO:0000313" key="3">
    <source>
        <dbReference type="EMBL" id="CAG7727986.1"/>
    </source>
</evidence>
<reference evidence="3" key="1">
    <citation type="submission" date="2021-06" db="EMBL/GenBank/DDBJ databases">
        <authorList>
            <person name="Hodson N. C."/>
            <person name="Mongue J. A."/>
            <person name="Jaron S. K."/>
        </authorList>
    </citation>
    <scope>NUCLEOTIDE SEQUENCE</scope>
</reference>
<proteinExistence type="predicted"/>
<dbReference type="EMBL" id="CAJVCH010156518">
    <property type="protein sequence ID" value="CAG7727986.1"/>
    <property type="molecule type" value="Genomic_DNA"/>
</dbReference>
<evidence type="ECO:0000313" key="4">
    <source>
        <dbReference type="Proteomes" id="UP000708208"/>
    </source>
</evidence>
<keyword evidence="2" id="KW-1133">Transmembrane helix</keyword>
<protein>
    <submittedName>
        <fullName evidence="3">Uncharacterized protein</fullName>
    </submittedName>
</protein>
<name>A0A8J2P8N2_9HEXA</name>
<sequence length="188" mass="20727">MNSLLQLWTSHNPVSYLLGGLHIKGRLKLGCSEKAREPVSRHSLFITVMTNTFLVVPIVKGILYIMARGSTGQNKKTTARKSTAKPPPPKRVAEEILDTLEEIKRSSDEDENENETTSQPLFSQSQSSQSSRFSPAVVSTPSQRSRDARARGRGKLATPEPESSDDETVESPAKRGRGRKKSVTPEPE</sequence>
<feature type="transmembrane region" description="Helical" evidence="2">
    <location>
        <begin position="44"/>
        <end position="66"/>
    </location>
</feature>
<dbReference type="Proteomes" id="UP000708208">
    <property type="component" value="Unassembled WGS sequence"/>
</dbReference>
<accession>A0A8J2P8N2</accession>
<feature type="region of interest" description="Disordered" evidence="1">
    <location>
        <begin position="71"/>
        <end position="188"/>
    </location>
</feature>
<keyword evidence="2" id="KW-0812">Transmembrane</keyword>
<keyword evidence="2" id="KW-0472">Membrane</keyword>
<comment type="caution">
    <text evidence="3">The sequence shown here is derived from an EMBL/GenBank/DDBJ whole genome shotgun (WGS) entry which is preliminary data.</text>
</comment>
<feature type="compositionally biased region" description="Low complexity" evidence="1">
    <location>
        <begin position="118"/>
        <end position="135"/>
    </location>
</feature>